<dbReference type="SUPFAM" id="SSF52540">
    <property type="entry name" value="P-loop containing nucleoside triphosphate hydrolases"/>
    <property type="match status" value="1"/>
</dbReference>
<dbReference type="InterPro" id="IPR016032">
    <property type="entry name" value="Sig_transdc_resp-reg_C-effctor"/>
</dbReference>
<dbReference type="SUPFAM" id="SSF46894">
    <property type="entry name" value="C-terminal effector domain of the bipartite response regulators"/>
    <property type="match status" value="1"/>
</dbReference>
<dbReference type="PROSITE" id="PS50043">
    <property type="entry name" value="HTH_LUXR_2"/>
    <property type="match status" value="1"/>
</dbReference>
<dbReference type="InterPro" id="IPR027417">
    <property type="entry name" value="P-loop_NTPase"/>
</dbReference>
<evidence type="ECO:0000313" key="5">
    <source>
        <dbReference type="EMBL" id="OKA04890.1"/>
    </source>
</evidence>
<dbReference type="SMART" id="SM00421">
    <property type="entry name" value="HTH_LUXR"/>
    <property type="match status" value="1"/>
</dbReference>
<evidence type="ECO:0000256" key="2">
    <source>
        <dbReference type="ARBA" id="ARBA00022840"/>
    </source>
</evidence>
<dbReference type="EMBL" id="LQCI01000009">
    <property type="protein sequence ID" value="KZB85999.1"/>
    <property type="molecule type" value="Genomic_DNA"/>
</dbReference>
<dbReference type="OrthoDB" id="3656034at2"/>
<dbReference type="EMBL" id="LOBU02000019">
    <property type="protein sequence ID" value="OKA04890.1"/>
    <property type="molecule type" value="Genomic_DNA"/>
</dbReference>
<keyword evidence="2" id="KW-0067">ATP-binding</keyword>
<feature type="domain" description="HTH luxR-type" evidence="3">
    <location>
        <begin position="804"/>
        <end position="868"/>
    </location>
</feature>
<evidence type="ECO:0000313" key="7">
    <source>
        <dbReference type="Proteomes" id="UP000186883"/>
    </source>
</evidence>
<dbReference type="GO" id="GO:0006355">
    <property type="term" value="P:regulation of DNA-templated transcription"/>
    <property type="evidence" value="ECO:0007669"/>
    <property type="project" value="InterPro"/>
</dbReference>
<dbReference type="Gene3D" id="3.40.50.300">
    <property type="entry name" value="P-loop containing nucleotide triphosphate hydrolases"/>
    <property type="match status" value="1"/>
</dbReference>
<dbReference type="RefSeq" id="WP_061982646.1">
    <property type="nucleotide sequence ID" value="NZ_FOPQ01000006.1"/>
</dbReference>
<dbReference type="InterPro" id="IPR041664">
    <property type="entry name" value="AAA_16"/>
</dbReference>
<sequence length="870" mass="93031">MRTGPLVGRHDEIRCLDGLLHAAADGHGGVLVLRGDAGIGKTTLLDHIREANGFRMVEASGSEFETELPFAALHQLCVPVLEHLDDLDTRHREALRVGFGMTDGEPDMFRVGLATLELLATAARAQPLLCVVDDAHWLDTASTKALSFLARRIAAEPVAIVFAARHGLDELPALTLTGLADADARALLTTAIDDQVRERILAEAQGNPLALLELPNAGGFGLPEVTSVTQRIEASFRARLDRLPAQARQLLTVASADPTGDPRLLWAAVARLGIETNADAADLVTFSTRVRFCHPLARSAVYRAASADERRTAHRALAAVTDPVTDPDRRAWHRAEAAIGLDDNIAAELEAAATRARARGGVAACAAFLERAAALSSDPSLRSERTLAAVQAKLDAGAADAAAELLTTVDVADDARLARTEILRGRIAVIRNDGDGPSLMLRAAHRLSAVDPAWSRDSFLDALEMSLVVGRANGVMDTVIAEARHAPPAMAPDVLDALILLNTKGHRAAGPMLRRVLTENALWTRRPALALMIAGELWDIEAHLEITNWLLSTGRDTGSPWVLRLALAQQAIAATHAGDLGTAMTAVAEEEAIADAFDDPPMVYARVHATALRGRRVETLRLISTTLRDADARGNGHLVANAHWAAAVVYNACADYPAALGAARQATAPGDLYLAGIALPELIEAAVRCGELDAAADALEDLTARADASGTPWALGVTALSRALVTGAEDDYRHAVELTGLPAPYRARARLLYGEWLRRESRRKDAREQLRTAHESLADMGMEAFALRAANELRATGEVARKKTAGTSEPLTAQETLIARLVATGATSKEVAARLFLSPRTVDAHLRNIFRKLGISSRRQLRESERIPVA</sequence>
<dbReference type="AlphaFoldDB" id="A0A154MRC7"/>
<dbReference type="PROSITE" id="PS00622">
    <property type="entry name" value="HTH_LUXR_1"/>
    <property type="match status" value="1"/>
</dbReference>
<evidence type="ECO:0000256" key="1">
    <source>
        <dbReference type="ARBA" id="ARBA00022741"/>
    </source>
</evidence>
<keyword evidence="1" id="KW-0547">Nucleotide-binding</keyword>
<evidence type="ECO:0000259" key="3">
    <source>
        <dbReference type="PROSITE" id="PS50043"/>
    </source>
</evidence>
<comment type="caution">
    <text evidence="4">The sequence shown here is derived from an EMBL/GenBank/DDBJ whole genome shotgun (WGS) entry which is preliminary data.</text>
</comment>
<protein>
    <submittedName>
        <fullName evidence="4">LuxR family transcriptional regulator</fullName>
    </submittedName>
</protein>
<dbReference type="GO" id="GO:0005524">
    <property type="term" value="F:ATP binding"/>
    <property type="evidence" value="ECO:0007669"/>
    <property type="project" value="UniProtKB-KW"/>
</dbReference>
<dbReference type="Proteomes" id="UP000076321">
    <property type="component" value="Unassembled WGS sequence"/>
</dbReference>
<accession>A0A154MRC7</accession>
<dbReference type="Proteomes" id="UP000186883">
    <property type="component" value="Unassembled WGS sequence"/>
</dbReference>
<gene>
    <name evidence="5" type="ORF">ATP06_0227845</name>
    <name evidence="4" type="ORF">AVL48_27775</name>
</gene>
<dbReference type="InterPro" id="IPR036388">
    <property type="entry name" value="WH-like_DNA-bd_sf"/>
</dbReference>
<keyword evidence="7" id="KW-1185">Reference proteome</keyword>
<evidence type="ECO:0000313" key="4">
    <source>
        <dbReference type="EMBL" id="KZB85999.1"/>
    </source>
</evidence>
<dbReference type="PANTHER" id="PTHR16305:SF35">
    <property type="entry name" value="TRANSCRIPTIONAL ACTIVATOR DOMAIN"/>
    <property type="match status" value="1"/>
</dbReference>
<proteinExistence type="predicted"/>
<dbReference type="GO" id="GO:0004016">
    <property type="term" value="F:adenylate cyclase activity"/>
    <property type="evidence" value="ECO:0007669"/>
    <property type="project" value="TreeGrafter"/>
</dbReference>
<organism evidence="4 6">
    <name type="scientific">Amycolatopsis regifaucium</name>
    <dbReference type="NCBI Taxonomy" id="546365"/>
    <lineage>
        <taxon>Bacteria</taxon>
        <taxon>Bacillati</taxon>
        <taxon>Actinomycetota</taxon>
        <taxon>Actinomycetes</taxon>
        <taxon>Pseudonocardiales</taxon>
        <taxon>Pseudonocardiaceae</taxon>
        <taxon>Amycolatopsis</taxon>
    </lineage>
</organism>
<dbReference type="Pfam" id="PF00196">
    <property type="entry name" value="GerE"/>
    <property type="match status" value="1"/>
</dbReference>
<name>A0A154MRC7_9PSEU</name>
<dbReference type="InterPro" id="IPR000792">
    <property type="entry name" value="Tscrpt_reg_LuxR_C"/>
</dbReference>
<dbReference type="Pfam" id="PF13191">
    <property type="entry name" value="AAA_16"/>
    <property type="match status" value="1"/>
</dbReference>
<dbReference type="GO" id="GO:0003677">
    <property type="term" value="F:DNA binding"/>
    <property type="evidence" value="ECO:0007669"/>
    <property type="project" value="InterPro"/>
</dbReference>
<dbReference type="GO" id="GO:0005737">
    <property type="term" value="C:cytoplasm"/>
    <property type="evidence" value="ECO:0007669"/>
    <property type="project" value="TreeGrafter"/>
</dbReference>
<dbReference type="CDD" id="cd06170">
    <property type="entry name" value="LuxR_C_like"/>
    <property type="match status" value="1"/>
</dbReference>
<evidence type="ECO:0000313" key="6">
    <source>
        <dbReference type="Proteomes" id="UP000076321"/>
    </source>
</evidence>
<dbReference type="PRINTS" id="PR00038">
    <property type="entry name" value="HTHLUXR"/>
</dbReference>
<reference evidence="4 6" key="1">
    <citation type="submission" date="2015-12" db="EMBL/GenBank/DDBJ databases">
        <title>Amycolatopsis regifaucium genome sequencing and assembly.</title>
        <authorList>
            <person name="Mayilraj S."/>
        </authorList>
    </citation>
    <scope>NUCLEOTIDE SEQUENCE [LARGE SCALE GENOMIC DNA]</scope>
    <source>
        <strain evidence="4 6">GY080</strain>
    </source>
</reference>
<dbReference type="PANTHER" id="PTHR16305">
    <property type="entry name" value="TESTICULAR SOLUBLE ADENYLYL CYCLASE"/>
    <property type="match status" value="1"/>
</dbReference>
<reference evidence="5 7" key="2">
    <citation type="submission" date="2016-11" db="EMBL/GenBank/DDBJ databases">
        <title>Genome sequencing of Amycolatopsis regifaucium.</title>
        <authorList>
            <person name="Mayilraj S."/>
            <person name="Kaur N."/>
        </authorList>
    </citation>
    <scope>NUCLEOTIDE SEQUENCE [LARGE SCALE GENOMIC DNA]</scope>
    <source>
        <strain evidence="5 7">GY080</strain>
    </source>
</reference>
<dbReference type="Gene3D" id="1.10.10.10">
    <property type="entry name" value="Winged helix-like DNA-binding domain superfamily/Winged helix DNA-binding domain"/>
    <property type="match status" value="1"/>
</dbReference>